<name>A0A3N4MD52_9BACT</name>
<dbReference type="EMBL" id="RMBX01000009">
    <property type="protein sequence ID" value="RPD39856.1"/>
    <property type="molecule type" value="Genomic_DNA"/>
</dbReference>
<keyword evidence="1" id="KW-1133">Transmembrane helix</keyword>
<evidence type="ECO:0000256" key="1">
    <source>
        <dbReference type="SAM" id="Phobius"/>
    </source>
</evidence>
<dbReference type="Gene3D" id="3.55.50.30">
    <property type="match status" value="1"/>
</dbReference>
<sequence length="390" mass="42932">MNSEQQRLKQLLSSGAQTDADEQWLLSYLETTDATGLRELAATLFQQELAEGARIEPASSRRLWDRIQERLEEGQPVPEAFQHPQPQPVRPPKSRIALYWQAAAAVLLIAGSVYLWQHTAPEKTPVASRDIVPGSNKAMLTLSDGRTVPLNDTAEQAITAGIHQRKGQLEYNGDETANGIQYNVLTTPRGGRFSVTLPDGSIAWLNAASSLKYPTRFSGTRKVELTGQGYFEIAPGTTPFVVTANGAEVQVLGTHFDVMAYADEPALNITLLEGAVAVKNSSHKKQLRPGQQAVLSPVTGGMEVQEADVEKTMAWKNGLFELENTDLPALMRQLSRWYDVEIVDESGGKNTKHFGGRVGRDMQLADVLKILEQYDVHCRIEGRTITILSK</sequence>
<protein>
    <submittedName>
        <fullName evidence="4">DUF4974 domain-containing protein</fullName>
    </submittedName>
</protein>
<dbReference type="AlphaFoldDB" id="A0A3N4MD52"/>
<keyword evidence="1" id="KW-0812">Transmembrane</keyword>
<accession>A0A3N4MD52</accession>
<comment type="caution">
    <text evidence="4">The sequence shown here is derived from an EMBL/GenBank/DDBJ whole genome shotgun (WGS) entry which is preliminary data.</text>
</comment>
<gene>
    <name evidence="4" type="ORF">EG028_17160</name>
</gene>
<dbReference type="Pfam" id="PF16344">
    <property type="entry name" value="FecR_C"/>
    <property type="match status" value="1"/>
</dbReference>
<dbReference type="PANTHER" id="PTHR30273">
    <property type="entry name" value="PERIPLASMIC SIGNAL SENSOR AND SIGMA FACTOR ACTIVATOR FECR-RELATED"/>
    <property type="match status" value="1"/>
</dbReference>
<keyword evidence="1" id="KW-0472">Membrane</keyword>
<dbReference type="GO" id="GO:0016989">
    <property type="term" value="F:sigma factor antagonist activity"/>
    <property type="evidence" value="ECO:0007669"/>
    <property type="project" value="TreeGrafter"/>
</dbReference>
<dbReference type="OrthoDB" id="1099963at2"/>
<dbReference type="InterPro" id="IPR006860">
    <property type="entry name" value="FecR"/>
</dbReference>
<dbReference type="RefSeq" id="WP_120517856.1">
    <property type="nucleotide sequence ID" value="NZ_QXZY01000010.1"/>
</dbReference>
<evidence type="ECO:0000259" key="2">
    <source>
        <dbReference type="Pfam" id="PF04773"/>
    </source>
</evidence>
<evidence type="ECO:0000313" key="4">
    <source>
        <dbReference type="EMBL" id="RPD39856.1"/>
    </source>
</evidence>
<dbReference type="PANTHER" id="PTHR30273:SF2">
    <property type="entry name" value="PROTEIN FECR"/>
    <property type="match status" value="1"/>
</dbReference>
<dbReference type="InterPro" id="IPR032508">
    <property type="entry name" value="FecR_C"/>
</dbReference>
<reference evidence="5" key="1">
    <citation type="submission" date="2018-11" db="EMBL/GenBank/DDBJ databases">
        <title>Chitinophaga lutea sp.nov., isolate from arsenic contaminated soil.</title>
        <authorList>
            <person name="Zong Y."/>
        </authorList>
    </citation>
    <scope>NUCLEOTIDE SEQUENCE [LARGE SCALE GENOMIC DNA]</scope>
    <source>
        <strain evidence="5">YLT18</strain>
    </source>
</reference>
<dbReference type="InterPro" id="IPR012373">
    <property type="entry name" value="Ferrdict_sens_TM"/>
</dbReference>
<evidence type="ECO:0000259" key="3">
    <source>
        <dbReference type="Pfam" id="PF16344"/>
    </source>
</evidence>
<feature type="domain" description="FecR protein" evidence="2">
    <location>
        <begin position="184"/>
        <end position="276"/>
    </location>
</feature>
<feature type="domain" description="Protein FecR C-terminal" evidence="3">
    <location>
        <begin position="320"/>
        <end position="387"/>
    </location>
</feature>
<dbReference type="Proteomes" id="UP000279089">
    <property type="component" value="Unassembled WGS sequence"/>
</dbReference>
<feature type="transmembrane region" description="Helical" evidence="1">
    <location>
        <begin position="96"/>
        <end position="116"/>
    </location>
</feature>
<proteinExistence type="predicted"/>
<dbReference type="Pfam" id="PF04773">
    <property type="entry name" value="FecR"/>
    <property type="match status" value="1"/>
</dbReference>
<keyword evidence="5" id="KW-1185">Reference proteome</keyword>
<organism evidence="4 5">
    <name type="scientific">Chitinophaga barathri</name>
    <dbReference type="NCBI Taxonomy" id="1647451"/>
    <lineage>
        <taxon>Bacteria</taxon>
        <taxon>Pseudomonadati</taxon>
        <taxon>Bacteroidota</taxon>
        <taxon>Chitinophagia</taxon>
        <taxon>Chitinophagales</taxon>
        <taxon>Chitinophagaceae</taxon>
        <taxon>Chitinophaga</taxon>
    </lineage>
</organism>
<dbReference type="Gene3D" id="2.60.120.1440">
    <property type="match status" value="1"/>
</dbReference>
<evidence type="ECO:0000313" key="5">
    <source>
        <dbReference type="Proteomes" id="UP000279089"/>
    </source>
</evidence>